<dbReference type="SUPFAM" id="SSF52540">
    <property type="entry name" value="P-loop containing nucleoside triphosphate hydrolases"/>
    <property type="match status" value="2"/>
</dbReference>
<dbReference type="InterPro" id="IPR014001">
    <property type="entry name" value="Helicase_ATP-bd"/>
</dbReference>
<keyword evidence="5" id="KW-0347">Helicase</keyword>
<keyword evidence="7" id="KW-0732">Signal</keyword>
<keyword evidence="3 5" id="KW-0067">ATP-binding</keyword>
<dbReference type="Pfam" id="PF00270">
    <property type="entry name" value="DEAD"/>
    <property type="match status" value="1"/>
</dbReference>
<dbReference type="PROSITE" id="PS51192">
    <property type="entry name" value="HELICASE_ATP_BIND_1"/>
    <property type="match status" value="1"/>
</dbReference>
<evidence type="ECO:0000259" key="9">
    <source>
        <dbReference type="PROSITE" id="PS51194"/>
    </source>
</evidence>
<keyword evidence="2 5" id="KW-0378">Hydrolase</keyword>
<evidence type="ECO:0000256" key="1">
    <source>
        <dbReference type="ARBA" id="ARBA00022741"/>
    </source>
</evidence>
<evidence type="ECO:0000256" key="3">
    <source>
        <dbReference type="ARBA" id="ARBA00022840"/>
    </source>
</evidence>
<feature type="compositionally biased region" description="Acidic residues" evidence="6">
    <location>
        <begin position="663"/>
        <end position="687"/>
    </location>
</feature>
<dbReference type="InterPro" id="IPR001650">
    <property type="entry name" value="Helicase_C-like"/>
</dbReference>
<accession>A0A7S2RBD2</accession>
<dbReference type="EC" id="3.6.4.13" evidence="5"/>
<dbReference type="InterPro" id="IPR011545">
    <property type="entry name" value="DEAD/DEAH_box_helicase_dom"/>
</dbReference>
<dbReference type="InterPro" id="IPR027417">
    <property type="entry name" value="P-loop_NTPase"/>
</dbReference>
<gene>
    <name evidence="10" type="ORF">RMAR1173_LOCUS2787</name>
</gene>
<dbReference type="PROSITE" id="PS51194">
    <property type="entry name" value="HELICASE_CTER"/>
    <property type="match status" value="1"/>
</dbReference>
<dbReference type="Gene3D" id="3.40.50.300">
    <property type="entry name" value="P-loop containing nucleotide triphosphate hydrolases"/>
    <property type="match status" value="2"/>
</dbReference>
<dbReference type="Pfam" id="PF00271">
    <property type="entry name" value="Helicase_C"/>
    <property type="match status" value="1"/>
</dbReference>
<evidence type="ECO:0000256" key="2">
    <source>
        <dbReference type="ARBA" id="ARBA00022801"/>
    </source>
</evidence>
<comment type="catalytic activity">
    <reaction evidence="5">
        <text>ATP + H2O = ADP + phosphate + H(+)</text>
        <dbReference type="Rhea" id="RHEA:13065"/>
        <dbReference type="ChEBI" id="CHEBI:15377"/>
        <dbReference type="ChEBI" id="CHEBI:15378"/>
        <dbReference type="ChEBI" id="CHEBI:30616"/>
        <dbReference type="ChEBI" id="CHEBI:43474"/>
        <dbReference type="ChEBI" id="CHEBI:456216"/>
        <dbReference type="EC" id="3.6.4.13"/>
    </reaction>
</comment>
<feature type="signal peptide" evidence="7">
    <location>
        <begin position="1"/>
        <end position="23"/>
    </location>
</feature>
<dbReference type="PANTHER" id="PTHR24031">
    <property type="entry name" value="RNA HELICASE"/>
    <property type="match status" value="1"/>
</dbReference>
<dbReference type="AlphaFoldDB" id="A0A7S2RBD2"/>
<dbReference type="SMART" id="SM00487">
    <property type="entry name" value="DEXDc"/>
    <property type="match status" value="1"/>
</dbReference>
<protein>
    <recommendedName>
        <fullName evidence="5">ATP-dependent RNA helicase</fullName>
        <ecNumber evidence="5">3.6.4.13</ecNumber>
    </recommendedName>
</protein>
<evidence type="ECO:0000256" key="4">
    <source>
        <dbReference type="ARBA" id="ARBA00022884"/>
    </source>
</evidence>
<evidence type="ECO:0000256" key="7">
    <source>
        <dbReference type="SAM" id="SignalP"/>
    </source>
</evidence>
<feature type="compositionally biased region" description="Basic and acidic residues" evidence="6">
    <location>
        <begin position="744"/>
        <end position="753"/>
    </location>
</feature>
<evidence type="ECO:0000259" key="8">
    <source>
        <dbReference type="PROSITE" id="PS51192"/>
    </source>
</evidence>
<evidence type="ECO:0000256" key="6">
    <source>
        <dbReference type="SAM" id="MobiDB-lite"/>
    </source>
</evidence>
<evidence type="ECO:0000256" key="5">
    <source>
        <dbReference type="RuleBase" id="RU365068"/>
    </source>
</evidence>
<dbReference type="GO" id="GO:0003723">
    <property type="term" value="F:RNA binding"/>
    <property type="evidence" value="ECO:0007669"/>
    <property type="project" value="UniProtKB-UniRule"/>
</dbReference>
<feature type="region of interest" description="Disordered" evidence="6">
    <location>
        <begin position="661"/>
        <end position="753"/>
    </location>
</feature>
<feature type="domain" description="Helicase C-terminal" evidence="9">
    <location>
        <begin position="463"/>
        <end position="653"/>
    </location>
</feature>
<comment type="domain">
    <text evidence="5">The Q motif is unique to and characteristic of the DEAD box family of RNA helicases and controls ATP binding and hydrolysis.</text>
</comment>
<organism evidence="10">
    <name type="scientific">Rhizochromulina marina</name>
    <dbReference type="NCBI Taxonomy" id="1034831"/>
    <lineage>
        <taxon>Eukaryota</taxon>
        <taxon>Sar</taxon>
        <taxon>Stramenopiles</taxon>
        <taxon>Ochrophyta</taxon>
        <taxon>Dictyochophyceae</taxon>
        <taxon>Rhizochromulinales</taxon>
        <taxon>Rhizochromulina</taxon>
    </lineage>
</organism>
<sequence length="753" mass="82085">MAAARPSHGVGLVLLLVLGAVRGFLLGRSPGAPGWRGPSALRRSLRMPRGLPVPSAVSAGGLEDMNVLITRLNEAMQREDQQAADEARGLLQALRSEDGQGLVVEEWRRLGTAGWLADRLRNLGFFFSTPCQSQIMKALAREVNVSGVEADGTVVETRVMEPVWRDMALQAPTGSGKTIAYLASALTSIGSDLYTRERDTFDAVVEEFEQADGSDDQGLAEDEDEFEDPNFKLARKMSFALSPSVNMAEIGTPMQSWMKQPGPERKPLFLVMCPSRELGAQVAMQIFQLVGGNVRREYRPADRATLFNYQGPRGVRIIGLLDEADSENPEVLERADIVVGTIEGINAAFERDVSFFDDVRVVAVDEADLTMREIDSRPALMALLGDRDSEHRRHILLGATLGVPESRQAVDMGILDTPLLVTPLGFQEMQETAQDTGVPMIPRGIHHRIMMENSLASLASLVNILRHDIEQWEQGGGLTSGNPRPRVVVFMADDQAAQNAAPALRNTLWGKHKIYALLPEEGKMPLQVMEQFAGAAVASSETQSKIRQMQFNMSSTDFDIWSIATAPTVLLTTPSAARGLHFSNLTHVYSVNVEVTAAEYAHQAGRLGRLGNIGAGVMTSIIEPDLEPTIRAVIDRVTGNAGEEIQVLQAEDYRPRRISLEDLVSEDDDVPIGEEDTEDLTMEDSPDLEPLVRQLEDLFELYGDSPMEGKRDNEGSDAFPASPESGSDLGSGGGDDQEEGEGESPDKDEGTGR</sequence>
<comment type="similarity">
    <text evidence="5">Belongs to the DEAD box helicase family.</text>
</comment>
<keyword evidence="4 5" id="KW-0694">RNA-binding</keyword>
<evidence type="ECO:0000313" key="10">
    <source>
        <dbReference type="EMBL" id="CAD9666251.1"/>
    </source>
</evidence>
<feature type="chain" id="PRO_5030599632" description="ATP-dependent RNA helicase" evidence="7">
    <location>
        <begin position="24"/>
        <end position="753"/>
    </location>
</feature>
<reference evidence="10" key="1">
    <citation type="submission" date="2021-01" db="EMBL/GenBank/DDBJ databases">
        <authorList>
            <person name="Corre E."/>
            <person name="Pelletier E."/>
            <person name="Niang G."/>
            <person name="Scheremetjew M."/>
            <person name="Finn R."/>
            <person name="Kale V."/>
            <person name="Holt S."/>
            <person name="Cochrane G."/>
            <person name="Meng A."/>
            <person name="Brown T."/>
            <person name="Cohen L."/>
        </authorList>
    </citation>
    <scope>NUCLEOTIDE SEQUENCE</scope>
    <source>
        <strain evidence="10">CCMP1243</strain>
    </source>
</reference>
<dbReference type="GO" id="GO:0016787">
    <property type="term" value="F:hydrolase activity"/>
    <property type="evidence" value="ECO:0007669"/>
    <property type="project" value="UniProtKB-KW"/>
</dbReference>
<comment type="function">
    <text evidence="5">RNA helicase.</text>
</comment>
<feature type="domain" description="Helicase ATP-binding" evidence="8">
    <location>
        <begin position="165"/>
        <end position="419"/>
    </location>
</feature>
<name>A0A7S2RBD2_9STRA</name>
<keyword evidence="1 5" id="KW-0547">Nucleotide-binding</keyword>
<proteinExistence type="inferred from homology"/>
<dbReference type="GO" id="GO:0005524">
    <property type="term" value="F:ATP binding"/>
    <property type="evidence" value="ECO:0007669"/>
    <property type="project" value="UniProtKB-UniRule"/>
</dbReference>
<dbReference type="GO" id="GO:0003724">
    <property type="term" value="F:RNA helicase activity"/>
    <property type="evidence" value="ECO:0007669"/>
    <property type="project" value="UniProtKB-EC"/>
</dbReference>
<dbReference type="EMBL" id="HBHJ01004294">
    <property type="protein sequence ID" value="CAD9666251.1"/>
    <property type="molecule type" value="Transcribed_RNA"/>
</dbReference>